<evidence type="ECO:0000313" key="2">
    <source>
        <dbReference type="EMBL" id="KYN34395.1"/>
    </source>
</evidence>
<sequence>MTFRAPFCIRMECIEKSEFEDISSIIIKSTINLVMILFRSIYVRVGRDLVDVDERGRAKRYHVQLVDEAGSPKGMAKERGNEGLYEGPMVYKLLTWHRPKKGEQEEKKKKEDEEKEIEEKGRKRERERERETVIYRAENVTGIAWHLLEVRKTEEKQTRRLSQVVALKGGLLMSVAFFRPPNHRVPEGSVGAHPTSTSPVEIYYRVEPFLLVFSEPLSGAHLLRKKVARDKITIGSNEFDESQIPEKRSSKQCRGETVVKIRDGERVYDRVQICLPKVWSFQERSGTETRMSMEEGAYSG</sequence>
<evidence type="ECO:0000313" key="3">
    <source>
        <dbReference type="Proteomes" id="UP000078541"/>
    </source>
</evidence>
<protein>
    <submittedName>
        <fullName evidence="2">Uncharacterized protein</fullName>
    </submittedName>
</protein>
<name>A0A195F1E4_9HYME</name>
<gene>
    <name evidence="2" type="ORF">ALC56_11503</name>
</gene>
<keyword evidence="3" id="KW-1185">Reference proteome</keyword>
<proteinExistence type="predicted"/>
<dbReference type="AlphaFoldDB" id="A0A195F1E4"/>
<reference evidence="2 3" key="1">
    <citation type="submission" date="2016-03" db="EMBL/GenBank/DDBJ databases">
        <title>Trachymyrmex septentrionalis WGS genome.</title>
        <authorList>
            <person name="Nygaard S."/>
            <person name="Hu H."/>
            <person name="Boomsma J."/>
            <person name="Zhang G."/>
        </authorList>
    </citation>
    <scope>NUCLEOTIDE SEQUENCE [LARGE SCALE GENOMIC DNA]</scope>
    <source>
        <strain evidence="2">Tsep2-gDNA-1</strain>
        <tissue evidence="2">Whole body</tissue>
    </source>
</reference>
<dbReference type="EMBL" id="KQ981864">
    <property type="protein sequence ID" value="KYN34395.1"/>
    <property type="molecule type" value="Genomic_DNA"/>
</dbReference>
<dbReference type="Proteomes" id="UP000078541">
    <property type="component" value="Unassembled WGS sequence"/>
</dbReference>
<evidence type="ECO:0000256" key="1">
    <source>
        <dbReference type="SAM" id="MobiDB-lite"/>
    </source>
</evidence>
<organism evidence="2 3">
    <name type="scientific">Trachymyrmex septentrionalis</name>
    <dbReference type="NCBI Taxonomy" id="34720"/>
    <lineage>
        <taxon>Eukaryota</taxon>
        <taxon>Metazoa</taxon>
        <taxon>Ecdysozoa</taxon>
        <taxon>Arthropoda</taxon>
        <taxon>Hexapoda</taxon>
        <taxon>Insecta</taxon>
        <taxon>Pterygota</taxon>
        <taxon>Neoptera</taxon>
        <taxon>Endopterygota</taxon>
        <taxon>Hymenoptera</taxon>
        <taxon>Apocrita</taxon>
        <taxon>Aculeata</taxon>
        <taxon>Formicoidea</taxon>
        <taxon>Formicidae</taxon>
        <taxon>Myrmicinae</taxon>
        <taxon>Trachymyrmex</taxon>
    </lineage>
</organism>
<accession>A0A195F1E4</accession>
<feature type="region of interest" description="Disordered" evidence="1">
    <location>
        <begin position="101"/>
        <end position="129"/>
    </location>
</feature>